<comment type="caution">
    <text evidence="2">The sequence shown here is derived from an EMBL/GenBank/DDBJ whole genome shotgun (WGS) entry which is preliminary data.</text>
</comment>
<dbReference type="AlphaFoldDB" id="A0A7J0C0D6"/>
<keyword evidence="3" id="KW-1185">Reference proteome</keyword>
<gene>
    <name evidence="2" type="ORF">Sfulv_06790</name>
</gene>
<reference evidence="2 3" key="1">
    <citation type="submission" date="2020-05" db="EMBL/GenBank/DDBJ databases">
        <title>Whole genome shotgun sequence of Streptomyces fulvorobeus NBRC 15897.</title>
        <authorList>
            <person name="Komaki H."/>
            <person name="Tamura T."/>
        </authorList>
    </citation>
    <scope>NUCLEOTIDE SEQUENCE [LARGE SCALE GENOMIC DNA]</scope>
    <source>
        <strain evidence="2 3">NBRC 15897</strain>
    </source>
</reference>
<dbReference type="EMBL" id="BLWC01000001">
    <property type="protein sequence ID" value="GFM95868.1"/>
    <property type="molecule type" value="Genomic_DNA"/>
</dbReference>
<feature type="region of interest" description="Disordered" evidence="1">
    <location>
        <begin position="55"/>
        <end position="85"/>
    </location>
</feature>
<evidence type="ECO:0000313" key="2">
    <source>
        <dbReference type="EMBL" id="GFM95868.1"/>
    </source>
</evidence>
<protein>
    <submittedName>
        <fullName evidence="2">Uncharacterized protein</fullName>
    </submittedName>
</protein>
<proteinExistence type="predicted"/>
<evidence type="ECO:0000256" key="1">
    <source>
        <dbReference type="SAM" id="MobiDB-lite"/>
    </source>
</evidence>
<name>A0A7J0C0D6_9ACTN</name>
<evidence type="ECO:0000313" key="3">
    <source>
        <dbReference type="Proteomes" id="UP000498980"/>
    </source>
</evidence>
<dbReference type="Proteomes" id="UP000498980">
    <property type="component" value="Unassembled WGS sequence"/>
</dbReference>
<organism evidence="2 3">
    <name type="scientific">Streptomyces fulvorobeus</name>
    <dbReference type="NCBI Taxonomy" id="284028"/>
    <lineage>
        <taxon>Bacteria</taxon>
        <taxon>Bacillati</taxon>
        <taxon>Actinomycetota</taxon>
        <taxon>Actinomycetes</taxon>
        <taxon>Kitasatosporales</taxon>
        <taxon>Streptomycetaceae</taxon>
        <taxon>Streptomyces</taxon>
    </lineage>
</organism>
<sequence>MTEPVHSMQMHRTHLLLAYDMTAPRFPHALHAAQVRLHRATAELLGFGRSLPWPVEPHEGWPGKEHSRTGEVTGGRPPSPGWTDEQKATFVRAFLRADSSGVRVSGNGTALWTPSTGGLES</sequence>
<feature type="compositionally biased region" description="Basic and acidic residues" evidence="1">
    <location>
        <begin position="56"/>
        <end position="69"/>
    </location>
</feature>
<accession>A0A7J0C0D6</accession>